<name>A0A4Y9QYT3_9BACT</name>
<dbReference type="Gene3D" id="3.90.550.10">
    <property type="entry name" value="Spore Coat Polysaccharide Biosynthesis Protein SpsA, Chain A"/>
    <property type="match status" value="1"/>
</dbReference>
<comment type="caution">
    <text evidence="2">The sequence shown here is derived from an EMBL/GenBank/DDBJ whole genome shotgun (WGS) entry which is preliminary data.</text>
</comment>
<dbReference type="Pfam" id="PF00535">
    <property type="entry name" value="Glycos_transf_2"/>
    <property type="match status" value="1"/>
</dbReference>
<proteinExistence type="predicted"/>
<feature type="domain" description="Glycosyltransferase 2-like" evidence="1">
    <location>
        <begin position="3"/>
        <end position="116"/>
    </location>
</feature>
<keyword evidence="3" id="KW-1185">Reference proteome</keyword>
<dbReference type="InterPro" id="IPR050834">
    <property type="entry name" value="Glycosyltransf_2"/>
</dbReference>
<gene>
    <name evidence="2" type="ORF">E4S40_00660</name>
</gene>
<dbReference type="RefSeq" id="WP_135069352.1">
    <property type="nucleotide sequence ID" value="NZ_SPSB01000001.1"/>
</dbReference>
<evidence type="ECO:0000313" key="3">
    <source>
        <dbReference type="Proteomes" id="UP000297647"/>
    </source>
</evidence>
<dbReference type="SUPFAM" id="SSF53448">
    <property type="entry name" value="Nucleotide-diphospho-sugar transferases"/>
    <property type="match status" value="1"/>
</dbReference>
<organism evidence="2 3">
    <name type="scientific">Algoriphagus kandeliae</name>
    <dbReference type="NCBI Taxonomy" id="2562278"/>
    <lineage>
        <taxon>Bacteria</taxon>
        <taxon>Pseudomonadati</taxon>
        <taxon>Bacteroidota</taxon>
        <taxon>Cytophagia</taxon>
        <taxon>Cytophagales</taxon>
        <taxon>Cyclobacteriaceae</taxon>
        <taxon>Algoriphagus</taxon>
    </lineage>
</organism>
<dbReference type="EMBL" id="SPSB01000001">
    <property type="protein sequence ID" value="TFV97200.1"/>
    <property type="molecule type" value="Genomic_DNA"/>
</dbReference>
<dbReference type="AlphaFoldDB" id="A0A4Y9QYT3"/>
<accession>A0A4Y9QYT3</accession>
<keyword evidence="2" id="KW-0808">Transferase</keyword>
<evidence type="ECO:0000259" key="1">
    <source>
        <dbReference type="Pfam" id="PF00535"/>
    </source>
</evidence>
<dbReference type="CDD" id="cd00761">
    <property type="entry name" value="Glyco_tranf_GTA_type"/>
    <property type="match status" value="1"/>
</dbReference>
<dbReference type="InterPro" id="IPR001173">
    <property type="entry name" value="Glyco_trans_2-like"/>
</dbReference>
<dbReference type="PANTHER" id="PTHR43685:SF2">
    <property type="entry name" value="GLYCOSYLTRANSFERASE 2-LIKE DOMAIN-CONTAINING PROTEIN"/>
    <property type="match status" value="1"/>
</dbReference>
<dbReference type="Proteomes" id="UP000297647">
    <property type="component" value="Unassembled WGS sequence"/>
</dbReference>
<reference evidence="2 3" key="1">
    <citation type="submission" date="2019-03" db="EMBL/GenBank/DDBJ databases">
        <title>Algoriphagus sp. nov, a new strain isolated from root system soil of mangrove plant Kandelia.</title>
        <authorList>
            <person name="Yin Q."/>
            <person name="Wang K."/>
            <person name="Song Z."/>
        </authorList>
    </citation>
    <scope>NUCLEOTIDE SEQUENCE [LARGE SCALE GENOMIC DNA]</scope>
    <source>
        <strain evidence="2 3">XY-J91</strain>
    </source>
</reference>
<protein>
    <submittedName>
        <fullName evidence="2">Glycosyltransferase family 2 protein</fullName>
    </submittedName>
</protein>
<dbReference type="InterPro" id="IPR029044">
    <property type="entry name" value="Nucleotide-diphossugar_trans"/>
</dbReference>
<dbReference type="PANTHER" id="PTHR43685">
    <property type="entry name" value="GLYCOSYLTRANSFERASE"/>
    <property type="match status" value="1"/>
</dbReference>
<dbReference type="GO" id="GO:0016740">
    <property type="term" value="F:transferase activity"/>
    <property type="evidence" value="ECO:0007669"/>
    <property type="project" value="UniProtKB-KW"/>
</dbReference>
<dbReference type="OrthoDB" id="6307329at2"/>
<sequence>MFSIICPVHNKEKELKETLDSVFAQEFQDFQLVLIENASIDNSLEVIQSYMDERIHLIQAGKIGPGAARNLGVKAAKYPWIAFLDADDVWEKYHLQNLKKAIDSNPNKYFFSTAWEIWSSEEKRQAPIQAVFGKSEGFIPLSEVLNLNLLNSPPFWTSAIAVSKEAFDSVEGFPESLPAHGEDVSLWAKLLDKQQGIYFINKPSAKYRIDSESMTSKSFFSGQVYQVSFPGHIFSAVKKIIEEVKDPTLELLWKKFANKYQFSAFSKALIAGTFQKEDVQFLYPETDLKSRSVQILLRNSLLRGIFKSYLIKNQRFHG</sequence>
<evidence type="ECO:0000313" key="2">
    <source>
        <dbReference type="EMBL" id="TFV97200.1"/>
    </source>
</evidence>